<keyword evidence="1 7" id="KW-0645">Protease</keyword>
<feature type="binding site" evidence="7">
    <location>
        <position position="183"/>
    </location>
    <ligand>
        <name>Zn(2+)</name>
        <dbReference type="ChEBI" id="CHEBI:29105"/>
        <note>catalytic</note>
    </ligand>
</feature>
<keyword evidence="6" id="KW-1015">Disulfide bond</keyword>
<keyword evidence="2 7" id="KW-0479">Metal-binding</keyword>
<evidence type="ECO:0000313" key="12">
    <source>
        <dbReference type="WBParaSite" id="GPLIN_001395000"/>
    </source>
</evidence>
<dbReference type="Pfam" id="PF01400">
    <property type="entry name" value="Astacin"/>
    <property type="match status" value="1"/>
</dbReference>
<reference evidence="11" key="2">
    <citation type="submission" date="2014-05" db="EMBL/GenBank/DDBJ databases">
        <title>The genome and life-stage specific transcriptomes of Globodera pallida elucidate key aspects of plant parasitism by a cyst nematode.</title>
        <authorList>
            <person name="Cotton J.A."/>
            <person name="Lilley C.J."/>
            <person name="Jones L.M."/>
            <person name="Kikuchi T."/>
            <person name="Reid A.J."/>
            <person name="Thorpe P."/>
            <person name="Tsai I.J."/>
            <person name="Beasley H."/>
            <person name="Blok V."/>
            <person name="Cock P.J.A."/>
            <person name="Van den Akker S.E."/>
            <person name="Holroyd N."/>
            <person name="Hunt M."/>
            <person name="Mantelin S."/>
            <person name="Naghra H."/>
            <person name="Pain A."/>
            <person name="Palomares-Rius J.E."/>
            <person name="Zarowiecki M."/>
            <person name="Berriman M."/>
            <person name="Jones J.T."/>
            <person name="Urwin P.E."/>
        </authorList>
    </citation>
    <scope>NUCLEOTIDE SEQUENCE [LARGE SCALE GENOMIC DNA]</scope>
    <source>
        <strain evidence="11">Lindley</strain>
    </source>
</reference>
<keyword evidence="11" id="KW-1185">Reference proteome</keyword>
<dbReference type="GO" id="GO:0004222">
    <property type="term" value="F:metalloendopeptidase activity"/>
    <property type="evidence" value="ECO:0007669"/>
    <property type="project" value="UniProtKB-UniRule"/>
</dbReference>
<dbReference type="InterPro" id="IPR001506">
    <property type="entry name" value="Peptidase_M12A"/>
</dbReference>
<evidence type="ECO:0000256" key="1">
    <source>
        <dbReference type="ARBA" id="ARBA00022670"/>
    </source>
</evidence>
<evidence type="ECO:0000256" key="8">
    <source>
        <dbReference type="RuleBase" id="RU361183"/>
    </source>
</evidence>
<dbReference type="GO" id="GO:0006508">
    <property type="term" value="P:proteolysis"/>
    <property type="evidence" value="ECO:0007669"/>
    <property type="project" value="UniProtKB-KW"/>
</dbReference>
<reference evidence="11" key="1">
    <citation type="submission" date="2013-12" db="EMBL/GenBank/DDBJ databases">
        <authorList>
            <person name="Aslett M."/>
        </authorList>
    </citation>
    <scope>NUCLEOTIDE SEQUENCE [LARGE SCALE GENOMIC DNA]</scope>
    <source>
        <strain evidence="11">Lindley</strain>
    </source>
</reference>
<dbReference type="InterPro" id="IPR024079">
    <property type="entry name" value="MetalloPept_cat_dom_sf"/>
</dbReference>
<feature type="active site" evidence="7">
    <location>
        <position position="180"/>
    </location>
</feature>
<dbReference type="Proteomes" id="UP000050741">
    <property type="component" value="Unassembled WGS sequence"/>
</dbReference>
<dbReference type="EC" id="3.4.24.-" evidence="8"/>
<feature type="binding site" evidence="7">
    <location>
        <position position="179"/>
    </location>
    <ligand>
        <name>Zn(2+)</name>
        <dbReference type="ChEBI" id="CHEBI:29105"/>
        <note>catalytic</note>
    </ligand>
</feature>
<evidence type="ECO:0000256" key="6">
    <source>
        <dbReference type="ARBA" id="ARBA00023157"/>
    </source>
</evidence>
<dbReference type="PRINTS" id="PR00480">
    <property type="entry name" value="ASTACIN"/>
</dbReference>
<comment type="cofactor">
    <cofactor evidence="7 8">
        <name>Zn(2+)</name>
        <dbReference type="ChEBI" id="CHEBI:29105"/>
    </cofactor>
    <text evidence="7 8">Binds 1 zinc ion per subunit.</text>
</comment>
<dbReference type="InterPro" id="IPR006026">
    <property type="entry name" value="Peptidase_Metallo"/>
</dbReference>
<protein>
    <recommendedName>
        <fullName evidence="8">Metalloendopeptidase</fullName>
        <ecNumber evidence="8">3.4.24.-</ecNumber>
    </recommendedName>
</protein>
<evidence type="ECO:0000256" key="3">
    <source>
        <dbReference type="ARBA" id="ARBA00022801"/>
    </source>
</evidence>
<evidence type="ECO:0000313" key="11">
    <source>
        <dbReference type="Proteomes" id="UP000050741"/>
    </source>
</evidence>
<feature type="signal peptide" evidence="8">
    <location>
        <begin position="1"/>
        <end position="27"/>
    </location>
</feature>
<evidence type="ECO:0000256" key="4">
    <source>
        <dbReference type="ARBA" id="ARBA00022833"/>
    </source>
</evidence>
<sequence>MKHFLRRHRQNSLFIWLLLSRIDVVVKEMVKVPKINDGGDGKEQIKFCEPHKLTAQQRQYIGKRLHMLLKINMARHRHKIRTKRGTVGFEKKIWNRIPIKKDGKIFYMIPYTVLSPYDQKSAALLVEVMLSIHKRCHSVIGRHSGKNLLTLQVSEQEQTTTSAEKKPRETCMKRRIVMHELLHILGLHHEHQRRQRSEYIDLNMDNVREGKERNFRVENDEQSWGLPYDYDSIMNYRSNQFAKNMDSLVIRVRNGTSICQGIRRHHRNKKRQKLLKKLEKLLKGKEGVKRKVKEEEKKG</sequence>
<evidence type="ECO:0000256" key="5">
    <source>
        <dbReference type="ARBA" id="ARBA00023049"/>
    </source>
</evidence>
<dbReference type="PROSITE" id="PS51864">
    <property type="entry name" value="ASTACIN"/>
    <property type="match status" value="1"/>
</dbReference>
<evidence type="ECO:0000259" key="10">
    <source>
        <dbReference type="PROSITE" id="PS51864"/>
    </source>
</evidence>
<keyword evidence="3 7" id="KW-0378">Hydrolase</keyword>
<accession>A0A183CM44</accession>
<dbReference type="PANTHER" id="PTHR10127">
    <property type="entry name" value="DISCOIDIN, CUB, EGF, LAMININ , AND ZINC METALLOPROTEASE DOMAIN CONTAINING"/>
    <property type="match status" value="1"/>
</dbReference>
<reference evidence="12" key="3">
    <citation type="submission" date="2016-06" db="UniProtKB">
        <authorList>
            <consortium name="WormBaseParasite"/>
        </authorList>
    </citation>
    <scope>IDENTIFICATION</scope>
</reference>
<feature type="binding site" evidence="7">
    <location>
        <position position="189"/>
    </location>
    <ligand>
        <name>Zn(2+)</name>
        <dbReference type="ChEBI" id="CHEBI:29105"/>
        <note>catalytic</note>
    </ligand>
</feature>
<keyword evidence="5 7" id="KW-0482">Metalloprotease</keyword>
<comment type="caution">
    <text evidence="7">Lacks conserved residue(s) required for the propagation of feature annotation.</text>
</comment>
<dbReference type="GO" id="GO:0008270">
    <property type="term" value="F:zinc ion binding"/>
    <property type="evidence" value="ECO:0007669"/>
    <property type="project" value="UniProtKB-UniRule"/>
</dbReference>
<keyword evidence="4 7" id="KW-0862">Zinc</keyword>
<feature type="coiled-coil region" evidence="9">
    <location>
        <begin position="271"/>
        <end position="298"/>
    </location>
</feature>
<feature type="domain" description="Peptidase M12A" evidence="10">
    <location>
        <begin position="138"/>
        <end position="299"/>
    </location>
</feature>
<feature type="chain" id="PRO_5007951447" description="Metalloendopeptidase" evidence="8">
    <location>
        <begin position="28"/>
        <end position="299"/>
    </location>
</feature>
<dbReference type="SUPFAM" id="SSF55486">
    <property type="entry name" value="Metalloproteases ('zincins'), catalytic domain"/>
    <property type="match status" value="1"/>
</dbReference>
<evidence type="ECO:0000256" key="2">
    <source>
        <dbReference type="ARBA" id="ARBA00022723"/>
    </source>
</evidence>
<dbReference type="SMART" id="SM00235">
    <property type="entry name" value="ZnMc"/>
    <property type="match status" value="1"/>
</dbReference>
<dbReference type="AlphaFoldDB" id="A0A183CM44"/>
<keyword evidence="9" id="KW-0175">Coiled coil</keyword>
<dbReference type="Gene3D" id="3.40.390.10">
    <property type="entry name" value="Collagenase (Catalytic Domain)"/>
    <property type="match status" value="1"/>
</dbReference>
<organism evidence="11 12">
    <name type="scientific">Globodera pallida</name>
    <name type="common">Potato cyst nematode worm</name>
    <name type="synonym">Heterodera pallida</name>
    <dbReference type="NCBI Taxonomy" id="36090"/>
    <lineage>
        <taxon>Eukaryota</taxon>
        <taxon>Metazoa</taxon>
        <taxon>Ecdysozoa</taxon>
        <taxon>Nematoda</taxon>
        <taxon>Chromadorea</taxon>
        <taxon>Rhabditida</taxon>
        <taxon>Tylenchina</taxon>
        <taxon>Tylenchomorpha</taxon>
        <taxon>Tylenchoidea</taxon>
        <taxon>Heteroderidae</taxon>
        <taxon>Heteroderinae</taxon>
        <taxon>Globodera</taxon>
    </lineage>
</organism>
<keyword evidence="8" id="KW-0732">Signal</keyword>
<dbReference type="PANTHER" id="PTHR10127:SF780">
    <property type="entry name" value="METALLOENDOPEPTIDASE"/>
    <property type="match status" value="1"/>
</dbReference>
<dbReference type="WBParaSite" id="GPLIN_001395000">
    <property type="protein sequence ID" value="GPLIN_001395000"/>
    <property type="gene ID" value="GPLIN_001395000"/>
</dbReference>
<evidence type="ECO:0000256" key="7">
    <source>
        <dbReference type="PROSITE-ProRule" id="PRU01211"/>
    </source>
</evidence>
<proteinExistence type="predicted"/>
<name>A0A183CM44_GLOPA</name>
<evidence type="ECO:0000256" key="9">
    <source>
        <dbReference type="SAM" id="Coils"/>
    </source>
</evidence>